<dbReference type="Pfam" id="PF00005">
    <property type="entry name" value="ABC_tran"/>
    <property type="match status" value="1"/>
</dbReference>
<keyword evidence="5" id="KW-0547">Nucleotide-binding</keyword>
<proteinExistence type="inferred from homology"/>
<evidence type="ECO:0000256" key="2">
    <source>
        <dbReference type="ARBA" id="ARBA00005417"/>
    </source>
</evidence>
<dbReference type="Gene3D" id="3.40.50.300">
    <property type="entry name" value="P-loop containing nucleotide triphosphate hydrolases"/>
    <property type="match status" value="1"/>
</dbReference>
<dbReference type="AlphaFoldDB" id="A0A8J4DZL4"/>
<dbReference type="InterPro" id="IPR050763">
    <property type="entry name" value="ABC_transporter_ATP-binding"/>
</dbReference>
<dbReference type="PROSITE" id="PS00211">
    <property type="entry name" value="ABC_TRANSPORTER_1"/>
    <property type="match status" value="1"/>
</dbReference>
<keyword evidence="9" id="KW-0046">Antibiotic resistance</keyword>
<keyword evidence="6 11" id="KW-0067">ATP-binding</keyword>
<evidence type="ECO:0000256" key="7">
    <source>
        <dbReference type="ARBA" id="ARBA00022967"/>
    </source>
</evidence>
<dbReference type="EMBL" id="BOPG01000023">
    <property type="protein sequence ID" value="GIJ56049.1"/>
    <property type="molecule type" value="Genomic_DNA"/>
</dbReference>
<dbReference type="CDD" id="cd03230">
    <property type="entry name" value="ABC_DR_subfamily_A"/>
    <property type="match status" value="1"/>
</dbReference>
<keyword evidence="4" id="KW-1003">Cell membrane</keyword>
<evidence type="ECO:0000256" key="6">
    <source>
        <dbReference type="ARBA" id="ARBA00022840"/>
    </source>
</evidence>
<dbReference type="InterPro" id="IPR017871">
    <property type="entry name" value="ABC_transporter-like_CS"/>
</dbReference>
<dbReference type="FunFam" id="3.40.50.300:FF:000589">
    <property type="entry name" value="ABC transporter, ATP-binding subunit"/>
    <property type="match status" value="1"/>
</dbReference>
<comment type="subcellular location">
    <subcellularLocation>
        <location evidence="1">Cell membrane</location>
        <topology evidence="1">Peripheral membrane protein</topology>
    </subcellularLocation>
</comment>
<protein>
    <submittedName>
        <fullName evidence="11">ABC transporter ATP-binding protein</fullName>
    </submittedName>
</protein>
<dbReference type="GO" id="GO:0016887">
    <property type="term" value="F:ATP hydrolysis activity"/>
    <property type="evidence" value="ECO:0007669"/>
    <property type="project" value="InterPro"/>
</dbReference>
<keyword evidence="3" id="KW-0813">Transport</keyword>
<accession>A0A8J4DZL4</accession>
<keyword evidence="7" id="KW-1278">Translocase</keyword>
<dbReference type="GO" id="GO:0046677">
    <property type="term" value="P:response to antibiotic"/>
    <property type="evidence" value="ECO:0007669"/>
    <property type="project" value="UniProtKB-KW"/>
</dbReference>
<dbReference type="InterPro" id="IPR027417">
    <property type="entry name" value="P-loop_NTPase"/>
</dbReference>
<gene>
    <name evidence="11" type="ORF">Vau01_035650</name>
</gene>
<dbReference type="GO" id="GO:0005886">
    <property type="term" value="C:plasma membrane"/>
    <property type="evidence" value="ECO:0007669"/>
    <property type="project" value="UniProtKB-SubCell"/>
</dbReference>
<evidence type="ECO:0000256" key="4">
    <source>
        <dbReference type="ARBA" id="ARBA00022475"/>
    </source>
</evidence>
<keyword evidence="8" id="KW-0472">Membrane</keyword>
<dbReference type="SMART" id="SM00382">
    <property type="entry name" value="AAA"/>
    <property type="match status" value="1"/>
</dbReference>
<dbReference type="RefSeq" id="WP_203993726.1">
    <property type="nucleotide sequence ID" value="NZ_BOPG01000023.1"/>
</dbReference>
<evidence type="ECO:0000256" key="8">
    <source>
        <dbReference type="ARBA" id="ARBA00023136"/>
    </source>
</evidence>
<keyword evidence="12" id="KW-1185">Reference proteome</keyword>
<dbReference type="PANTHER" id="PTHR42711:SF5">
    <property type="entry name" value="ABC TRANSPORTER ATP-BINDING PROTEIN NATA"/>
    <property type="match status" value="1"/>
</dbReference>
<evidence type="ECO:0000256" key="9">
    <source>
        <dbReference type="ARBA" id="ARBA00023251"/>
    </source>
</evidence>
<comment type="similarity">
    <text evidence="2">Belongs to the ABC transporter superfamily.</text>
</comment>
<reference evidence="11" key="1">
    <citation type="submission" date="2021-01" db="EMBL/GenBank/DDBJ databases">
        <title>Whole genome shotgun sequence of Virgisporangium aurantiacum NBRC 16421.</title>
        <authorList>
            <person name="Komaki H."/>
            <person name="Tamura T."/>
        </authorList>
    </citation>
    <scope>NUCLEOTIDE SEQUENCE</scope>
    <source>
        <strain evidence="11">NBRC 16421</strain>
    </source>
</reference>
<dbReference type="PANTHER" id="PTHR42711">
    <property type="entry name" value="ABC TRANSPORTER ATP-BINDING PROTEIN"/>
    <property type="match status" value="1"/>
</dbReference>
<feature type="domain" description="ABC transporter" evidence="10">
    <location>
        <begin position="11"/>
        <end position="237"/>
    </location>
</feature>
<dbReference type="SUPFAM" id="SSF52540">
    <property type="entry name" value="P-loop containing nucleoside triphosphate hydrolases"/>
    <property type="match status" value="1"/>
</dbReference>
<dbReference type="InterPro" id="IPR003593">
    <property type="entry name" value="AAA+_ATPase"/>
</dbReference>
<comment type="caution">
    <text evidence="11">The sequence shown here is derived from an EMBL/GenBank/DDBJ whole genome shotgun (WGS) entry which is preliminary data.</text>
</comment>
<evidence type="ECO:0000259" key="10">
    <source>
        <dbReference type="PROSITE" id="PS50893"/>
    </source>
</evidence>
<evidence type="ECO:0000256" key="5">
    <source>
        <dbReference type="ARBA" id="ARBA00022741"/>
    </source>
</evidence>
<evidence type="ECO:0000313" key="11">
    <source>
        <dbReference type="EMBL" id="GIJ56049.1"/>
    </source>
</evidence>
<dbReference type="InterPro" id="IPR003439">
    <property type="entry name" value="ABC_transporter-like_ATP-bd"/>
</dbReference>
<evidence type="ECO:0000313" key="12">
    <source>
        <dbReference type="Proteomes" id="UP000612585"/>
    </source>
</evidence>
<sequence length="306" mass="33115">MSTRQSDRPAVVARGVHKAYGDVRAVDGVSFTVDRGEFFGVIGPNGAGKTTLIEILEGLRRADTGEVEVLGLSPWPRNPALLPRLGLQTQNSAFFTRLTAIEHLRTVTALYGVDRRRADDVLALVGLTGKASTRVDRLSGGQRQRLAIAAALTHDPELLFFDEPTAAVDPQARRSLWDLLRRLKATGKTIIYTTHHIDEAEALCDRVAIVDQGRLVALDTPRALVNGLNRPTVVRVPADRLSTEDARGIEGVDAVTLEAAVLSLSTQVPGRVLAAVSDLAGPHEVRTHTASLEDVYLSLTGREYQP</sequence>
<name>A0A8J4DZL4_9ACTN</name>
<dbReference type="Proteomes" id="UP000612585">
    <property type="component" value="Unassembled WGS sequence"/>
</dbReference>
<dbReference type="GO" id="GO:0005524">
    <property type="term" value="F:ATP binding"/>
    <property type="evidence" value="ECO:0007669"/>
    <property type="project" value="UniProtKB-KW"/>
</dbReference>
<dbReference type="PROSITE" id="PS50893">
    <property type="entry name" value="ABC_TRANSPORTER_2"/>
    <property type="match status" value="1"/>
</dbReference>
<organism evidence="11 12">
    <name type="scientific">Virgisporangium aurantiacum</name>
    <dbReference type="NCBI Taxonomy" id="175570"/>
    <lineage>
        <taxon>Bacteria</taxon>
        <taxon>Bacillati</taxon>
        <taxon>Actinomycetota</taxon>
        <taxon>Actinomycetes</taxon>
        <taxon>Micromonosporales</taxon>
        <taxon>Micromonosporaceae</taxon>
        <taxon>Virgisporangium</taxon>
    </lineage>
</organism>
<evidence type="ECO:0000256" key="1">
    <source>
        <dbReference type="ARBA" id="ARBA00004202"/>
    </source>
</evidence>
<evidence type="ECO:0000256" key="3">
    <source>
        <dbReference type="ARBA" id="ARBA00022448"/>
    </source>
</evidence>